<evidence type="ECO:0000256" key="4">
    <source>
        <dbReference type="ARBA" id="ARBA00074799"/>
    </source>
</evidence>
<comment type="similarity">
    <text evidence="2">Belongs to the nucleoside triphosphate pyrophosphohydrolase family.</text>
</comment>
<reference evidence="6" key="2">
    <citation type="submission" date="2020-09" db="EMBL/GenBank/DDBJ databases">
        <authorList>
            <person name="Sun Q."/>
            <person name="Kim S."/>
        </authorList>
    </citation>
    <scope>NUCLEOTIDE SEQUENCE</scope>
    <source>
        <strain evidence="6">KCTC 42731</strain>
    </source>
</reference>
<reference evidence="6" key="1">
    <citation type="journal article" date="2014" name="Int. J. Syst. Evol. Microbiol.">
        <title>Complete genome sequence of Corynebacterium casei LMG S-19264T (=DSM 44701T), isolated from a smear-ripened cheese.</title>
        <authorList>
            <consortium name="US DOE Joint Genome Institute (JGI-PGF)"/>
            <person name="Walter F."/>
            <person name="Albersmeier A."/>
            <person name="Kalinowski J."/>
            <person name="Ruckert C."/>
        </authorList>
    </citation>
    <scope>NUCLEOTIDE SEQUENCE</scope>
    <source>
        <strain evidence="6">KCTC 42731</strain>
    </source>
</reference>
<name>A0A919BF62_9GAMM</name>
<dbReference type="GO" id="GO:0047693">
    <property type="term" value="F:ATP diphosphatase activity"/>
    <property type="evidence" value="ECO:0007669"/>
    <property type="project" value="UniProtKB-EC"/>
</dbReference>
<dbReference type="FunFam" id="1.10.287.1080:FF:000003">
    <property type="entry name" value="Nucleoside triphosphate pyrophosphohydrolase"/>
    <property type="match status" value="1"/>
</dbReference>
<accession>A0A919BF62</accession>
<dbReference type="GO" id="GO:0046061">
    <property type="term" value="P:dATP catabolic process"/>
    <property type="evidence" value="ECO:0007669"/>
    <property type="project" value="TreeGrafter"/>
</dbReference>
<sequence>MLNDKASIEKLKWIMAQLRNPETGCPWDLKQTFATIVPHTLEEAYEVADAIEQQDFAELEKELGDLLFQVIFYSQLGQEEKKFDFDSVVAAVCEKLIRRHPHVFGDTALATDEEIKANWENEKAKERAVKNNDDNISILADIPKNLPALSQAAKIQKRCAHVGFDWPDKFQVFEKIEEEVAEVKQELDQGTDGLAEELGDLLFAVVNLCRHAKQDPEALLRQANSKFTKRFNHVEQKVKQSEKSFEQHDLQELEDYWQDAKVQLK</sequence>
<dbReference type="FunFam" id="1.10.287.1080:FF:000001">
    <property type="entry name" value="Nucleoside triphosphate pyrophosphohydrolase"/>
    <property type="match status" value="1"/>
</dbReference>
<evidence type="ECO:0000256" key="3">
    <source>
        <dbReference type="ARBA" id="ARBA00066372"/>
    </source>
</evidence>
<dbReference type="AlphaFoldDB" id="A0A919BF62"/>
<dbReference type="NCBIfam" id="TIGR00444">
    <property type="entry name" value="mazG"/>
    <property type="match status" value="1"/>
</dbReference>
<dbReference type="InterPro" id="IPR048011">
    <property type="entry name" value="NTP-PPase_MazG-like_C"/>
</dbReference>
<evidence type="ECO:0000256" key="1">
    <source>
        <dbReference type="ARBA" id="ARBA00052141"/>
    </source>
</evidence>
<dbReference type="GO" id="GO:0006950">
    <property type="term" value="P:response to stress"/>
    <property type="evidence" value="ECO:0007669"/>
    <property type="project" value="UniProtKB-ARBA"/>
</dbReference>
<evidence type="ECO:0000259" key="5">
    <source>
        <dbReference type="Pfam" id="PF03819"/>
    </source>
</evidence>
<dbReference type="Gene3D" id="1.10.287.1080">
    <property type="entry name" value="MazG-like"/>
    <property type="match status" value="2"/>
</dbReference>
<dbReference type="GO" id="GO:0046052">
    <property type="term" value="P:UTP catabolic process"/>
    <property type="evidence" value="ECO:0007669"/>
    <property type="project" value="TreeGrafter"/>
</dbReference>
<dbReference type="NCBIfam" id="NF007113">
    <property type="entry name" value="PRK09562.1"/>
    <property type="match status" value="1"/>
</dbReference>
<feature type="domain" description="NTP pyrophosphohydrolase MazG-like" evidence="5">
    <location>
        <begin position="175"/>
        <end position="234"/>
    </location>
</feature>
<comment type="catalytic activity">
    <reaction evidence="1">
        <text>ATP + H2O = AMP + diphosphate + H(+)</text>
        <dbReference type="Rhea" id="RHEA:14245"/>
        <dbReference type="ChEBI" id="CHEBI:15377"/>
        <dbReference type="ChEBI" id="CHEBI:15378"/>
        <dbReference type="ChEBI" id="CHEBI:30616"/>
        <dbReference type="ChEBI" id="CHEBI:33019"/>
        <dbReference type="ChEBI" id="CHEBI:456215"/>
        <dbReference type="EC" id="3.6.1.8"/>
    </reaction>
</comment>
<dbReference type="GO" id="GO:0006203">
    <property type="term" value="P:dGTP catabolic process"/>
    <property type="evidence" value="ECO:0007669"/>
    <property type="project" value="TreeGrafter"/>
</dbReference>
<evidence type="ECO:0000256" key="2">
    <source>
        <dbReference type="ARBA" id="ARBA00061115"/>
    </source>
</evidence>
<feature type="domain" description="NTP pyrophosphohydrolase MazG-like" evidence="5">
    <location>
        <begin position="31"/>
        <end position="104"/>
    </location>
</feature>
<dbReference type="CDD" id="cd11528">
    <property type="entry name" value="NTP-PPase_MazG_Nterm"/>
    <property type="match status" value="1"/>
</dbReference>
<dbReference type="PANTHER" id="PTHR30522:SF0">
    <property type="entry name" value="NUCLEOSIDE TRIPHOSPHATE PYROPHOSPHOHYDROLASE"/>
    <property type="match status" value="1"/>
</dbReference>
<dbReference type="InterPro" id="IPR048015">
    <property type="entry name" value="NTP-PPase_MazG-like_N"/>
</dbReference>
<dbReference type="InterPro" id="IPR011551">
    <property type="entry name" value="NTP_PyrPHydrolase_MazG"/>
</dbReference>
<comment type="caution">
    <text evidence="6">The sequence shown here is derived from an EMBL/GenBank/DDBJ whole genome shotgun (WGS) entry which is preliminary data.</text>
</comment>
<gene>
    <name evidence="6" type="primary">mazG</name>
    <name evidence="6" type="ORF">GCM10017161_10060</name>
</gene>
<dbReference type="GO" id="GO:0046047">
    <property type="term" value="P:TTP catabolic process"/>
    <property type="evidence" value="ECO:0007669"/>
    <property type="project" value="TreeGrafter"/>
</dbReference>
<protein>
    <recommendedName>
        <fullName evidence="4">Nucleoside triphosphate pyrophosphohydrolase</fullName>
        <ecNumber evidence="3">3.6.1.8</ecNumber>
    </recommendedName>
</protein>
<dbReference type="Pfam" id="PF03819">
    <property type="entry name" value="MazG"/>
    <property type="match status" value="2"/>
</dbReference>
<dbReference type="Proteomes" id="UP000623842">
    <property type="component" value="Unassembled WGS sequence"/>
</dbReference>
<dbReference type="EMBL" id="BNCK01000002">
    <property type="protein sequence ID" value="GHF84591.1"/>
    <property type="molecule type" value="Genomic_DNA"/>
</dbReference>
<dbReference type="EC" id="3.6.1.8" evidence="3"/>
<dbReference type="CDD" id="cd11529">
    <property type="entry name" value="NTP-PPase_MazG_Cterm"/>
    <property type="match status" value="1"/>
</dbReference>
<dbReference type="SUPFAM" id="SSF101386">
    <property type="entry name" value="all-alpha NTP pyrophosphatases"/>
    <property type="match status" value="2"/>
</dbReference>
<organism evidence="6 7">
    <name type="scientific">Thalassotalea marina</name>
    <dbReference type="NCBI Taxonomy" id="1673741"/>
    <lineage>
        <taxon>Bacteria</taxon>
        <taxon>Pseudomonadati</taxon>
        <taxon>Pseudomonadota</taxon>
        <taxon>Gammaproteobacteria</taxon>
        <taxon>Alteromonadales</taxon>
        <taxon>Colwelliaceae</taxon>
        <taxon>Thalassotalea</taxon>
    </lineage>
</organism>
<dbReference type="GO" id="GO:0046076">
    <property type="term" value="P:dTTP catabolic process"/>
    <property type="evidence" value="ECO:0007669"/>
    <property type="project" value="TreeGrafter"/>
</dbReference>
<dbReference type="RefSeq" id="WP_189767910.1">
    <property type="nucleotide sequence ID" value="NZ_BNCK01000002.1"/>
</dbReference>
<dbReference type="PANTHER" id="PTHR30522">
    <property type="entry name" value="NUCLEOSIDE TRIPHOSPHATE PYROPHOSPHOHYDROLASE"/>
    <property type="match status" value="1"/>
</dbReference>
<dbReference type="GO" id="GO:0046081">
    <property type="term" value="P:dUTP catabolic process"/>
    <property type="evidence" value="ECO:0007669"/>
    <property type="project" value="TreeGrafter"/>
</dbReference>
<dbReference type="InterPro" id="IPR004518">
    <property type="entry name" value="MazG-like_dom"/>
</dbReference>
<evidence type="ECO:0000313" key="6">
    <source>
        <dbReference type="EMBL" id="GHF84591.1"/>
    </source>
</evidence>
<evidence type="ECO:0000313" key="7">
    <source>
        <dbReference type="Proteomes" id="UP000623842"/>
    </source>
</evidence>
<proteinExistence type="inferred from homology"/>
<keyword evidence="7" id="KW-1185">Reference proteome</keyword>